<evidence type="ECO:0000313" key="2">
    <source>
        <dbReference type="Proteomes" id="UP000887116"/>
    </source>
</evidence>
<gene>
    <name evidence="1" type="ORF">TNCT_80291</name>
</gene>
<keyword evidence="2" id="KW-1185">Reference proteome</keyword>
<comment type="caution">
    <text evidence="1">The sequence shown here is derived from an EMBL/GenBank/DDBJ whole genome shotgun (WGS) entry which is preliminary data.</text>
</comment>
<proteinExistence type="predicted"/>
<reference evidence="1" key="1">
    <citation type="submission" date="2020-07" db="EMBL/GenBank/DDBJ databases">
        <title>Multicomponent nature underlies the extraordinary mechanical properties of spider dragline silk.</title>
        <authorList>
            <person name="Kono N."/>
            <person name="Nakamura H."/>
            <person name="Mori M."/>
            <person name="Yoshida Y."/>
            <person name="Ohtoshi R."/>
            <person name="Malay A.D."/>
            <person name="Moran D.A.P."/>
            <person name="Tomita M."/>
            <person name="Numata K."/>
            <person name="Arakawa K."/>
        </authorList>
    </citation>
    <scope>NUCLEOTIDE SEQUENCE</scope>
</reference>
<dbReference type="EMBL" id="BMAO01003967">
    <property type="protein sequence ID" value="GFQ91349.1"/>
    <property type="molecule type" value="Genomic_DNA"/>
</dbReference>
<dbReference type="AlphaFoldDB" id="A0A8X6G058"/>
<name>A0A8X6G058_TRICU</name>
<protein>
    <submittedName>
        <fullName evidence="1">Uncharacterized protein</fullName>
    </submittedName>
</protein>
<dbReference type="Proteomes" id="UP000887116">
    <property type="component" value="Unassembled WGS sequence"/>
</dbReference>
<sequence length="83" mass="9049">MTAGVDVLEAATAFPLKFIEVEITGHPGQAEALGVERMGYFDQGLQIILREATPQHNTTPLLARHIPTEGVLQEYAKFKESVG</sequence>
<evidence type="ECO:0000313" key="1">
    <source>
        <dbReference type="EMBL" id="GFQ91349.1"/>
    </source>
</evidence>
<organism evidence="1 2">
    <name type="scientific">Trichonephila clavata</name>
    <name type="common">Joro spider</name>
    <name type="synonym">Nephila clavata</name>
    <dbReference type="NCBI Taxonomy" id="2740835"/>
    <lineage>
        <taxon>Eukaryota</taxon>
        <taxon>Metazoa</taxon>
        <taxon>Ecdysozoa</taxon>
        <taxon>Arthropoda</taxon>
        <taxon>Chelicerata</taxon>
        <taxon>Arachnida</taxon>
        <taxon>Araneae</taxon>
        <taxon>Araneomorphae</taxon>
        <taxon>Entelegynae</taxon>
        <taxon>Araneoidea</taxon>
        <taxon>Nephilidae</taxon>
        <taxon>Trichonephila</taxon>
    </lineage>
</organism>
<accession>A0A8X6G058</accession>